<dbReference type="RefSeq" id="WP_186847785.1">
    <property type="nucleotide sequence ID" value="NZ_JACOOX010000005.1"/>
</dbReference>
<dbReference type="PIRSF" id="PIRSF037112">
    <property type="entry name" value="Antirestriction_ArdC"/>
    <property type="match status" value="1"/>
</dbReference>
<dbReference type="Pfam" id="PF08401">
    <property type="entry name" value="ArdcN"/>
    <property type="match status" value="1"/>
</dbReference>
<proteinExistence type="predicted"/>
<evidence type="ECO:0000259" key="2">
    <source>
        <dbReference type="Pfam" id="PF08401"/>
    </source>
</evidence>
<name>A0A8I0AQ36_9FIRM</name>
<dbReference type="Proteomes" id="UP000615234">
    <property type="component" value="Unassembled WGS sequence"/>
</dbReference>
<dbReference type="GO" id="GO:0003697">
    <property type="term" value="F:single-stranded DNA binding"/>
    <property type="evidence" value="ECO:0007669"/>
    <property type="project" value="InterPro"/>
</dbReference>
<sequence length="335" mass="39077">MKLNKMREEIANQFIAALKEDKIPWRKDWSAVPPMPVNAITDNRYRGLNAFWLYMTAEDRGYKDPRWCTYMQASDKGWQVKKGEKGTKIEFWSLYDTETKKKLTPEQDKELECTLTPEEYKERVKPISNVYTVFNAAQIEGIPELVIEHHNLDEDMLMEKRDKLIAAMDLQFKSGEEAAFYRPSEDCIHMPDIDRFRNEYSYMATFLHEASHATGHKSRLNRDLTGAFGSPEYAKEELRAEISSAFTSQALGLSQSDMEHMENHKAYIQNWIAALEQNPNELFAAIKEAGKISDYLLTKGEFLTKERIQESKKQQQEQPENQQIRKKVQSSGRRR</sequence>
<organism evidence="4 5">
    <name type="scientific">Coprococcus hominis</name>
    <name type="common">ex Liu et al. 2022</name>
    <dbReference type="NCBI Taxonomy" id="2763039"/>
    <lineage>
        <taxon>Bacteria</taxon>
        <taxon>Bacillati</taxon>
        <taxon>Bacillota</taxon>
        <taxon>Clostridia</taxon>
        <taxon>Lachnospirales</taxon>
        <taxon>Lachnospiraceae</taxon>
        <taxon>Coprococcus</taxon>
    </lineage>
</organism>
<feature type="compositionally biased region" description="Basic residues" evidence="1">
    <location>
        <begin position="324"/>
        <end position="335"/>
    </location>
</feature>
<dbReference type="Pfam" id="PF18818">
    <property type="entry name" value="MPTase-PolyVal"/>
    <property type="match status" value="1"/>
</dbReference>
<feature type="region of interest" description="Disordered" evidence="1">
    <location>
        <begin position="308"/>
        <end position="335"/>
    </location>
</feature>
<dbReference type="EMBL" id="JACOOX010000005">
    <property type="protein sequence ID" value="MBC5663110.1"/>
    <property type="molecule type" value="Genomic_DNA"/>
</dbReference>
<dbReference type="InterPro" id="IPR017113">
    <property type="entry name" value="Antirestriction_ArdC"/>
</dbReference>
<dbReference type="InterPro" id="IPR013610">
    <property type="entry name" value="ArdC_N"/>
</dbReference>
<evidence type="ECO:0000313" key="5">
    <source>
        <dbReference type="Proteomes" id="UP000615234"/>
    </source>
</evidence>
<comment type="caution">
    <text evidence="4">The sequence shown here is derived from an EMBL/GenBank/DDBJ whole genome shotgun (WGS) entry which is preliminary data.</text>
</comment>
<gene>
    <name evidence="4" type="ORF">H8S09_09430</name>
</gene>
<accession>A0A8I0AQ36</accession>
<protein>
    <submittedName>
        <fullName evidence="4">DUF1738 domain-containing protein</fullName>
    </submittedName>
</protein>
<evidence type="ECO:0000256" key="1">
    <source>
        <dbReference type="SAM" id="MobiDB-lite"/>
    </source>
</evidence>
<feature type="domain" description="N-terminal" evidence="2">
    <location>
        <begin position="5"/>
        <end position="134"/>
    </location>
</feature>
<feature type="domain" description="Polyvalent protein metallopeptidase" evidence="3">
    <location>
        <begin position="160"/>
        <end position="286"/>
    </location>
</feature>
<evidence type="ECO:0000259" key="3">
    <source>
        <dbReference type="Pfam" id="PF18818"/>
    </source>
</evidence>
<dbReference type="InterPro" id="IPR041459">
    <property type="entry name" value="MPTase-PolyVal"/>
</dbReference>
<reference evidence="4 5" key="1">
    <citation type="submission" date="2020-08" db="EMBL/GenBank/DDBJ databases">
        <title>Genome public.</title>
        <authorList>
            <person name="Liu C."/>
            <person name="Sun Q."/>
        </authorList>
    </citation>
    <scope>NUCLEOTIDE SEQUENCE [LARGE SCALE GENOMIC DNA]</scope>
    <source>
        <strain evidence="4 5">NSJ-10</strain>
    </source>
</reference>
<evidence type="ECO:0000313" key="4">
    <source>
        <dbReference type="EMBL" id="MBC5663110.1"/>
    </source>
</evidence>
<keyword evidence="5" id="KW-1185">Reference proteome</keyword>
<dbReference type="AlphaFoldDB" id="A0A8I0AQ36"/>